<protein>
    <submittedName>
        <fullName evidence="17">Uncharacterized protein</fullName>
    </submittedName>
</protein>
<evidence type="ECO:0000256" key="10">
    <source>
        <dbReference type="ARBA" id="ARBA00023157"/>
    </source>
</evidence>
<organism evidence="17 18">
    <name type="scientific">Halocaridina rubra</name>
    <name type="common">Hawaiian red shrimp</name>
    <dbReference type="NCBI Taxonomy" id="373956"/>
    <lineage>
        <taxon>Eukaryota</taxon>
        <taxon>Metazoa</taxon>
        <taxon>Ecdysozoa</taxon>
        <taxon>Arthropoda</taxon>
        <taxon>Crustacea</taxon>
        <taxon>Multicrustacea</taxon>
        <taxon>Malacostraca</taxon>
        <taxon>Eumalacostraca</taxon>
        <taxon>Eucarida</taxon>
        <taxon>Decapoda</taxon>
        <taxon>Pleocyemata</taxon>
        <taxon>Caridea</taxon>
        <taxon>Atyoidea</taxon>
        <taxon>Atyidae</taxon>
        <taxon>Halocaridina</taxon>
    </lineage>
</organism>
<keyword evidence="5 14" id="KW-0812">Transmembrane</keyword>
<dbReference type="Gene3D" id="1.20.58.390">
    <property type="entry name" value="Neurotransmitter-gated ion-channel transmembrane domain"/>
    <property type="match status" value="1"/>
</dbReference>
<dbReference type="PROSITE" id="PS50041">
    <property type="entry name" value="C_TYPE_LECTIN_2"/>
    <property type="match status" value="1"/>
</dbReference>
<keyword evidence="6" id="KW-0732">Signal</keyword>
<dbReference type="InterPro" id="IPR006028">
    <property type="entry name" value="GABAA/Glycine_rcpt"/>
</dbReference>
<name>A0AAN8XSA6_HALRR</name>
<dbReference type="Pfam" id="PF00057">
    <property type="entry name" value="Ldl_recept_a"/>
    <property type="match status" value="1"/>
</dbReference>
<feature type="disulfide bond" evidence="12">
    <location>
        <begin position="475"/>
        <end position="487"/>
    </location>
</feature>
<dbReference type="InterPro" id="IPR036734">
    <property type="entry name" value="Neur_chan_lig-bd_sf"/>
</dbReference>
<dbReference type="PROSITE" id="PS51828">
    <property type="entry name" value="PTX_2"/>
    <property type="match status" value="1"/>
</dbReference>
<dbReference type="InterPro" id="IPR018000">
    <property type="entry name" value="Neurotransmitter_ion_chnl_CS"/>
</dbReference>
<dbReference type="Proteomes" id="UP001381693">
    <property type="component" value="Unassembled WGS sequence"/>
</dbReference>
<keyword evidence="7 14" id="KW-1133">Transmembrane helix</keyword>
<evidence type="ECO:0000256" key="11">
    <source>
        <dbReference type="ARBA" id="ARBA00023303"/>
    </source>
</evidence>
<keyword evidence="10 12" id="KW-1015">Disulfide bond</keyword>
<dbReference type="SUPFAM" id="SSF63712">
    <property type="entry name" value="Nicotinic receptor ligand binding domain-like"/>
    <property type="match status" value="1"/>
</dbReference>
<dbReference type="PRINTS" id="PR00253">
    <property type="entry name" value="GABAARECEPTR"/>
</dbReference>
<evidence type="ECO:0000256" key="5">
    <source>
        <dbReference type="ARBA" id="ARBA00022692"/>
    </source>
</evidence>
<comment type="caution">
    <text evidence="13">Lacks conserved residue(s) required for the propagation of feature annotation.</text>
</comment>
<evidence type="ECO:0000313" key="17">
    <source>
        <dbReference type="EMBL" id="KAK7084793.1"/>
    </source>
</evidence>
<dbReference type="CDD" id="cd00112">
    <property type="entry name" value="LDLa"/>
    <property type="match status" value="1"/>
</dbReference>
<feature type="domain" description="C-type lectin" evidence="15">
    <location>
        <begin position="250"/>
        <end position="369"/>
    </location>
</feature>
<dbReference type="GO" id="GO:0005254">
    <property type="term" value="F:chloride channel activity"/>
    <property type="evidence" value="ECO:0007669"/>
    <property type="project" value="UniProtKB-ARBA"/>
</dbReference>
<feature type="transmembrane region" description="Helical" evidence="14">
    <location>
        <begin position="856"/>
        <end position="875"/>
    </location>
</feature>
<dbReference type="SMART" id="SM00159">
    <property type="entry name" value="PTX"/>
    <property type="match status" value="1"/>
</dbReference>
<dbReference type="InterPro" id="IPR023415">
    <property type="entry name" value="LDLR_class-A_CS"/>
</dbReference>
<feature type="transmembrane region" description="Helical" evidence="14">
    <location>
        <begin position="797"/>
        <end position="818"/>
    </location>
</feature>
<evidence type="ECO:0000256" key="14">
    <source>
        <dbReference type="SAM" id="Phobius"/>
    </source>
</evidence>
<evidence type="ECO:0000313" key="18">
    <source>
        <dbReference type="Proteomes" id="UP001381693"/>
    </source>
</evidence>
<evidence type="ECO:0000259" key="16">
    <source>
        <dbReference type="PROSITE" id="PS51828"/>
    </source>
</evidence>
<evidence type="ECO:0000259" key="15">
    <source>
        <dbReference type="PROSITE" id="PS50041"/>
    </source>
</evidence>
<gene>
    <name evidence="17" type="ORF">SK128_007055</name>
</gene>
<dbReference type="SUPFAM" id="SSF56436">
    <property type="entry name" value="C-type lectin-like"/>
    <property type="match status" value="1"/>
</dbReference>
<dbReference type="Pfam" id="PF02932">
    <property type="entry name" value="Neur_chan_memb"/>
    <property type="match status" value="1"/>
</dbReference>
<dbReference type="InterPro" id="IPR016187">
    <property type="entry name" value="CTDL_fold"/>
</dbReference>
<dbReference type="InterPro" id="IPR036719">
    <property type="entry name" value="Neuro-gated_channel_TM_sf"/>
</dbReference>
<dbReference type="SMART" id="SM00192">
    <property type="entry name" value="LDLa"/>
    <property type="match status" value="1"/>
</dbReference>
<dbReference type="Pfam" id="PF00354">
    <property type="entry name" value="Pentaxin"/>
    <property type="match status" value="1"/>
</dbReference>
<dbReference type="Gene3D" id="3.10.100.10">
    <property type="entry name" value="Mannose-Binding Protein A, subunit A"/>
    <property type="match status" value="1"/>
</dbReference>
<dbReference type="SUPFAM" id="SSF49899">
    <property type="entry name" value="Concanavalin A-like lectins/glucanases"/>
    <property type="match status" value="1"/>
</dbReference>
<reference evidence="17 18" key="1">
    <citation type="submission" date="2023-11" db="EMBL/GenBank/DDBJ databases">
        <title>Halocaridina rubra genome assembly.</title>
        <authorList>
            <person name="Smith C."/>
        </authorList>
    </citation>
    <scope>NUCLEOTIDE SEQUENCE [LARGE SCALE GENOMIC DNA]</scope>
    <source>
        <strain evidence="17">EP-1</strain>
        <tissue evidence="17">Whole</tissue>
    </source>
</reference>
<proteinExistence type="predicted"/>
<dbReference type="InterPro" id="IPR001304">
    <property type="entry name" value="C-type_lectin-like"/>
</dbReference>
<dbReference type="InterPro" id="IPR002172">
    <property type="entry name" value="LDrepeatLR_classA_rpt"/>
</dbReference>
<dbReference type="GO" id="GO:0005886">
    <property type="term" value="C:plasma membrane"/>
    <property type="evidence" value="ECO:0007669"/>
    <property type="project" value="UniProtKB-SubCell"/>
</dbReference>
<evidence type="ECO:0000256" key="13">
    <source>
        <dbReference type="PROSITE-ProRule" id="PRU01172"/>
    </source>
</evidence>
<comment type="caution">
    <text evidence="17">The sequence shown here is derived from an EMBL/GenBank/DDBJ whole genome shotgun (WGS) entry which is preliminary data.</text>
</comment>
<evidence type="ECO:0000256" key="4">
    <source>
        <dbReference type="ARBA" id="ARBA00022475"/>
    </source>
</evidence>
<dbReference type="SUPFAM" id="SSF90112">
    <property type="entry name" value="Neurotransmitter-gated ion-channel transmembrane pore"/>
    <property type="match status" value="1"/>
</dbReference>
<dbReference type="InterPro" id="IPR013320">
    <property type="entry name" value="ConA-like_dom_sf"/>
</dbReference>
<dbReference type="GO" id="GO:0099095">
    <property type="term" value="F:ligand-gated monoatomic anion channel activity"/>
    <property type="evidence" value="ECO:0007669"/>
    <property type="project" value="UniProtKB-ARBA"/>
</dbReference>
<dbReference type="InterPro" id="IPR006029">
    <property type="entry name" value="Neurotrans-gated_channel_TM"/>
</dbReference>
<evidence type="ECO:0000256" key="2">
    <source>
        <dbReference type="ARBA" id="ARBA00004236"/>
    </source>
</evidence>
<dbReference type="InterPro" id="IPR038050">
    <property type="entry name" value="Neuro_actylchol_rec"/>
</dbReference>
<dbReference type="GO" id="GO:0005230">
    <property type="term" value="F:extracellular ligand-gated monoatomic ion channel activity"/>
    <property type="evidence" value="ECO:0007669"/>
    <property type="project" value="InterPro"/>
</dbReference>
<feature type="transmembrane region" description="Helical" evidence="14">
    <location>
        <begin position="765"/>
        <end position="785"/>
    </location>
</feature>
<dbReference type="SUPFAM" id="SSF57424">
    <property type="entry name" value="LDL receptor-like module"/>
    <property type="match status" value="1"/>
</dbReference>
<sequence>MVICFLWETGTGHAHNHQDEVIPLARFQAAGPATVDSMLVYKGTLEELHEATFCFRLRIGQSRSTNTVFSYALPDYGDEIHLSVNYREQTLMFYCCDGIWEQETSVIIGLREWNSICISIDLVQMKWKIARNGKLMVGFLHVSSTVPVRIRSGGSLIIGQEQDTVSAGFNEFESLSGRLADLRLYDLILTTAQMRNFTTCEHILPDRPPILSFWNIENDFEIKSVDLQDIRLRETCSPERNIDVVFPELRDFEDAELICDIAGGILSVPANEEDNERLFNLSLPHADVCGEGFSETLWLGVKGEVATQTWVTVNDSVPIKFANFDEDHGLPIEFPDVCMGFIGSKETVPEQYGLWVPSDCDLKMCPVCHFDRVVILRMRGLCEQSEFDRKYFVSYDQDSLSFSGLYYSKISKNPPNSSLVNSDYGYWTLKRLDKPHVVAILPMKSPIHYPIGLNTWIIDNDVCGQETADLMITSCQDYKFSCSDGTCINLHQRCDLESDCPDGTDEQDCMFLTLPNNYDRLIPPSRPDGSQPVKVYLFINLLSIRQVDLTNFQFVCEMEIQLRWFDDRLRYHHLNFAETLNAVNDEKNMPWIPKLEFLGDEDTTSHVEHRRTSLRIRRYSDPCPDNDEYISEDELFEGKSNPLILKKKMTVTTSCQFNLEAFPFDTQTCNMGVLLSGITKEYVILVPDERGVTFVGQRKLLEYRLISETMIQQDEGNYSGQAVRLVFKNLSNFYLTSTYIPTFVIVIIGYTVFFFPIWSFNERIMVGLTGLLVEATFFSQVSTSIPHTAYLKLVDIWFVYCIVFLFLDVLAIVIIRWLQEESAIPLVDSMHSKENGKRLNSMTLEIRENRAVKFNYLCRLLFPIISCAFLLGYSLSASFV</sequence>
<dbReference type="InterPro" id="IPR036055">
    <property type="entry name" value="LDL_receptor-like_sf"/>
</dbReference>
<comment type="subcellular location">
    <subcellularLocation>
        <location evidence="2">Cell membrane</location>
    </subcellularLocation>
    <subcellularLocation>
        <location evidence="1">Membrane</location>
        <topology evidence="1">Multi-pass membrane protein</topology>
    </subcellularLocation>
</comment>
<dbReference type="InterPro" id="IPR006202">
    <property type="entry name" value="Neur_chan_lig-bd"/>
</dbReference>
<dbReference type="AlphaFoldDB" id="A0AAN8XSA6"/>
<dbReference type="PROSITE" id="PS50068">
    <property type="entry name" value="LDLRA_2"/>
    <property type="match status" value="1"/>
</dbReference>
<keyword evidence="18" id="KW-1185">Reference proteome</keyword>
<dbReference type="Gene3D" id="2.70.170.10">
    <property type="entry name" value="Neurotransmitter-gated ion-channel ligand-binding domain"/>
    <property type="match status" value="1"/>
</dbReference>
<feature type="disulfide bond" evidence="12">
    <location>
        <begin position="482"/>
        <end position="500"/>
    </location>
</feature>
<evidence type="ECO:0000256" key="1">
    <source>
        <dbReference type="ARBA" id="ARBA00004141"/>
    </source>
</evidence>
<dbReference type="InterPro" id="IPR001759">
    <property type="entry name" value="PTX_dom"/>
</dbReference>
<keyword evidence="4" id="KW-1003">Cell membrane</keyword>
<dbReference type="InterPro" id="IPR006201">
    <property type="entry name" value="Neur_channel"/>
</dbReference>
<dbReference type="Gene3D" id="4.10.400.10">
    <property type="entry name" value="Low-density Lipoprotein Receptor"/>
    <property type="match status" value="1"/>
</dbReference>
<dbReference type="PROSITE" id="PS01209">
    <property type="entry name" value="LDLRA_1"/>
    <property type="match status" value="1"/>
</dbReference>
<evidence type="ECO:0000256" key="3">
    <source>
        <dbReference type="ARBA" id="ARBA00022448"/>
    </source>
</evidence>
<feature type="transmembrane region" description="Helical" evidence="14">
    <location>
        <begin position="739"/>
        <end position="758"/>
    </location>
</feature>
<evidence type="ECO:0000256" key="6">
    <source>
        <dbReference type="ARBA" id="ARBA00022729"/>
    </source>
</evidence>
<accession>A0AAN8XSA6</accession>
<keyword evidence="3" id="KW-0813">Transport</keyword>
<dbReference type="Pfam" id="PF02931">
    <property type="entry name" value="Neur_chan_LBD"/>
    <property type="match status" value="1"/>
</dbReference>
<dbReference type="GO" id="GO:0004888">
    <property type="term" value="F:transmembrane signaling receptor activity"/>
    <property type="evidence" value="ECO:0007669"/>
    <property type="project" value="InterPro"/>
</dbReference>
<dbReference type="PROSITE" id="PS00236">
    <property type="entry name" value="NEUROTR_ION_CHANNEL"/>
    <property type="match status" value="1"/>
</dbReference>
<feature type="domain" description="Pentraxin (PTX)" evidence="16">
    <location>
        <begin position="23"/>
        <end position="236"/>
    </location>
</feature>
<evidence type="ECO:0000256" key="7">
    <source>
        <dbReference type="ARBA" id="ARBA00022989"/>
    </source>
</evidence>
<dbReference type="InterPro" id="IPR016186">
    <property type="entry name" value="C-type_lectin-like/link_sf"/>
</dbReference>
<keyword evidence="11" id="KW-0407">Ion channel</keyword>
<evidence type="ECO:0000256" key="8">
    <source>
        <dbReference type="ARBA" id="ARBA00023065"/>
    </source>
</evidence>
<dbReference type="PANTHER" id="PTHR18945">
    <property type="entry name" value="NEUROTRANSMITTER GATED ION CHANNEL"/>
    <property type="match status" value="1"/>
</dbReference>
<dbReference type="EMBL" id="JAXCGZ010001979">
    <property type="protein sequence ID" value="KAK7084793.1"/>
    <property type="molecule type" value="Genomic_DNA"/>
</dbReference>
<keyword evidence="9 14" id="KW-0472">Membrane</keyword>
<feature type="disulfide bond" evidence="12">
    <location>
        <begin position="494"/>
        <end position="509"/>
    </location>
</feature>
<keyword evidence="8" id="KW-0406">Ion transport</keyword>
<evidence type="ECO:0000256" key="9">
    <source>
        <dbReference type="ARBA" id="ARBA00023136"/>
    </source>
</evidence>
<dbReference type="Gene3D" id="2.60.120.200">
    <property type="match status" value="1"/>
</dbReference>
<evidence type="ECO:0000256" key="12">
    <source>
        <dbReference type="PROSITE-ProRule" id="PRU00124"/>
    </source>
</evidence>